<organism evidence="5 6">
    <name type="scientific">Sphingobium amiense</name>
    <dbReference type="NCBI Taxonomy" id="135719"/>
    <lineage>
        <taxon>Bacteria</taxon>
        <taxon>Pseudomonadati</taxon>
        <taxon>Pseudomonadota</taxon>
        <taxon>Alphaproteobacteria</taxon>
        <taxon>Sphingomonadales</taxon>
        <taxon>Sphingomonadaceae</taxon>
        <taxon>Sphingobium</taxon>
    </lineage>
</organism>
<proteinExistence type="predicted"/>
<dbReference type="KEGG" id="sami:SAMIE_1030420"/>
<dbReference type="AlphaFoldDB" id="A0A494W5N1"/>
<dbReference type="Proteomes" id="UP000279959">
    <property type="component" value="Chromosome"/>
</dbReference>
<name>A0A494W5N1_9SPHN</name>
<dbReference type="InterPro" id="IPR006115">
    <property type="entry name" value="6PGDH_NADP-bd"/>
</dbReference>
<accession>A0A494W5N1</accession>
<dbReference type="InterPro" id="IPR015815">
    <property type="entry name" value="HIBADH-related"/>
</dbReference>
<gene>
    <name evidence="5" type="ORF">SAMIE_1030420</name>
</gene>
<dbReference type="InterPro" id="IPR013328">
    <property type="entry name" value="6PGD_dom2"/>
</dbReference>
<evidence type="ECO:0000259" key="4">
    <source>
        <dbReference type="Pfam" id="PF09130"/>
    </source>
</evidence>
<evidence type="ECO:0000313" key="6">
    <source>
        <dbReference type="Proteomes" id="UP000279959"/>
    </source>
</evidence>
<dbReference type="InterPro" id="IPR015814">
    <property type="entry name" value="Pgluconate_DH_NAD-bd_C"/>
</dbReference>
<dbReference type="InterPro" id="IPR008927">
    <property type="entry name" value="6-PGluconate_DH-like_C_sf"/>
</dbReference>
<protein>
    <submittedName>
        <fullName evidence="5">NAD(P)-dependent oxidoreductase</fullName>
    </submittedName>
</protein>
<keyword evidence="1" id="KW-0560">Oxidoreductase</keyword>
<evidence type="ECO:0000256" key="2">
    <source>
        <dbReference type="PIRSR" id="PIRSR000103-1"/>
    </source>
</evidence>
<feature type="active site" evidence="2">
    <location>
        <position position="172"/>
    </location>
</feature>
<sequence>MSPAMEQDIGLIGFGEAGSTFARAGDWRRRACAFDILLPDAAMRSAMDEAGVARADALTEIARAPLILSLVTADQALIVARQAARHLRPGTLYCDGNSVAPQTKQAAAQAIEAAGGHYVDVAIMAPVDPARLTVPLLLSGARAEAAKARLGALGFGNSRIVGDAVGRASSIKMIRSVMVKGVEALTAECVIAARQADVLDEVLASLDASEKARPWHERADYNLDRMMVHGLRRAAEMEEAVRTLDGLGTGSVMTRGTVERQRAIGAMGHRTPPAGLAAKLADIAGGMREHEGAEQP</sequence>
<dbReference type="PIRSF" id="PIRSF000103">
    <property type="entry name" value="HIBADH"/>
    <property type="match status" value="1"/>
</dbReference>
<dbReference type="EMBL" id="AP018664">
    <property type="protein sequence ID" value="BBD99541.1"/>
    <property type="molecule type" value="Genomic_DNA"/>
</dbReference>
<evidence type="ECO:0000256" key="1">
    <source>
        <dbReference type="ARBA" id="ARBA00023002"/>
    </source>
</evidence>
<dbReference type="Pfam" id="PF03446">
    <property type="entry name" value="NAD_binding_2"/>
    <property type="match status" value="1"/>
</dbReference>
<dbReference type="SUPFAM" id="SSF48179">
    <property type="entry name" value="6-phosphogluconate dehydrogenase C-terminal domain-like"/>
    <property type="match status" value="1"/>
</dbReference>
<dbReference type="SUPFAM" id="SSF51735">
    <property type="entry name" value="NAD(P)-binding Rossmann-fold domains"/>
    <property type="match status" value="1"/>
</dbReference>
<dbReference type="GO" id="GO:0016491">
    <property type="term" value="F:oxidoreductase activity"/>
    <property type="evidence" value="ECO:0007669"/>
    <property type="project" value="UniProtKB-KW"/>
</dbReference>
<dbReference type="GO" id="GO:0050661">
    <property type="term" value="F:NADP binding"/>
    <property type="evidence" value="ECO:0007669"/>
    <property type="project" value="InterPro"/>
</dbReference>
<evidence type="ECO:0000259" key="3">
    <source>
        <dbReference type="Pfam" id="PF03446"/>
    </source>
</evidence>
<dbReference type="Gene3D" id="1.10.1040.10">
    <property type="entry name" value="N-(1-d-carboxylethyl)-l-norvaline Dehydrogenase, domain 2"/>
    <property type="match status" value="1"/>
</dbReference>
<keyword evidence="6" id="KW-1185">Reference proteome</keyword>
<dbReference type="Gene3D" id="3.40.50.720">
    <property type="entry name" value="NAD(P)-binding Rossmann-like Domain"/>
    <property type="match status" value="1"/>
</dbReference>
<dbReference type="Pfam" id="PF09130">
    <property type="entry name" value="DUF1932"/>
    <property type="match status" value="1"/>
</dbReference>
<feature type="domain" description="6-phosphogluconate dehydrogenase NADP-binding" evidence="3">
    <location>
        <begin position="8"/>
        <end position="141"/>
    </location>
</feature>
<dbReference type="InterPro" id="IPR036291">
    <property type="entry name" value="NAD(P)-bd_dom_sf"/>
</dbReference>
<evidence type="ECO:0000313" key="5">
    <source>
        <dbReference type="EMBL" id="BBD99541.1"/>
    </source>
</evidence>
<feature type="domain" description="Phosphogluconate dehydrogenase NAD-binding putative C-terminal" evidence="4">
    <location>
        <begin position="193"/>
        <end position="263"/>
    </location>
</feature>
<reference evidence="5 6" key="1">
    <citation type="submission" date="2018-05" db="EMBL/GenBank/DDBJ databases">
        <title>Complete Genome Sequence of the Nonylphenol-Degrading Bacterium Sphingobium amiense DSM 16289T.</title>
        <authorList>
            <person name="Ootsuka M."/>
            <person name="Nishizawa T."/>
            <person name="Ohta H."/>
        </authorList>
    </citation>
    <scope>NUCLEOTIDE SEQUENCE [LARGE SCALE GENOMIC DNA]</scope>
    <source>
        <strain evidence="5 6">DSM 16289</strain>
    </source>
</reference>